<comment type="caution">
    <text evidence="1">The sequence shown here is derived from an EMBL/GenBank/DDBJ whole genome shotgun (WGS) entry which is preliminary data.</text>
</comment>
<name>A0A9N8YTG8_9GLOM</name>
<protein>
    <submittedName>
        <fullName evidence="1">14742_t:CDS:1</fullName>
    </submittedName>
</protein>
<sequence>MEGFELEGMGDYSNEIIDENINIQEIIEISDSESIEIDIKNEYSNSEHG</sequence>
<evidence type="ECO:0000313" key="1">
    <source>
        <dbReference type="EMBL" id="CAG8454753.1"/>
    </source>
</evidence>
<keyword evidence="2" id="KW-1185">Reference proteome</keyword>
<reference evidence="1" key="1">
    <citation type="submission" date="2021-06" db="EMBL/GenBank/DDBJ databases">
        <authorList>
            <person name="Kallberg Y."/>
            <person name="Tangrot J."/>
            <person name="Rosling A."/>
        </authorList>
    </citation>
    <scope>NUCLEOTIDE SEQUENCE</scope>
    <source>
        <strain evidence="1">IN212</strain>
    </source>
</reference>
<proteinExistence type="predicted"/>
<evidence type="ECO:0000313" key="2">
    <source>
        <dbReference type="Proteomes" id="UP000789396"/>
    </source>
</evidence>
<dbReference type="AlphaFoldDB" id="A0A9N8YTG8"/>
<organism evidence="1 2">
    <name type="scientific">Racocetra fulgida</name>
    <dbReference type="NCBI Taxonomy" id="60492"/>
    <lineage>
        <taxon>Eukaryota</taxon>
        <taxon>Fungi</taxon>
        <taxon>Fungi incertae sedis</taxon>
        <taxon>Mucoromycota</taxon>
        <taxon>Glomeromycotina</taxon>
        <taxon>Glomeromycetes</taxon>
        <taxon>Diversisporales</taxon>
        <taxon>Gigasporaceae</taxon>
        <taxon>Racocetra</taxon>
    </lineage>
</organism>
<gene>
    <name evidence="1" type="ORF">RFULGI_LOCUS408</name>
</gene>
<dbReference type="Proteomes" id="UP000789396">
    <property type="component" value="Unassembled WGS sequence"/>
</dbReference>
<accession>A0A9N8YTG8</accession>
<dbReference type="EMBL" id="CAJVPZ010000143">
    <property type="protein sequence ID" value="CAG8454753.1"/>
    <property type="molecule type" value="Genomic_DNA"/>
</dbReference>